<evidence type="ECO:0000259" key="5">
    <source>
        <dbReference type="PROSITE" id="PS51987"/>
    </source>
</evidence>
<evidence type="ECO:0000256" key="1">
    <source>
        <dbReference type="ARBA" id="ARBA00001946"/>
    </source>
</evidence>
<dbReference type="InterPro" id="IPR027303">
    <property type="entry name" value="Gln_synth_gly_rich_site"/>
</dbReference>
<dbReference type="PROSITE" id="PS51987">
    <property type="entry name" value="GS_CATALYTIC"/>
    <property type="match status" value="1"/>
</dbReference>
<evidence type="ECO:0000256" key="4">
    <source>
        <dbReference type="PROSITE-ProRule" id="PRU01331"/>
    </source>
</evidence>
<dbReference type="SMART" id="SM01230">
    <property type="entry name" value="Gln-synt_C"/>
    <property type="match status" value="1"/>
</dbReference>
<evidence type="ECO:0000256" key="2">
    <source>
        <dbReference type="ARBA" id="ARBA00022598"/>
    </source>
</evidence>
<evidence type="ECO:0000256" key="3">
    <source>
        <dbReference type="ARBA" id="ARBA00022842"/>
    </source>
</evidence>
<feature type="domain" description="GS catalytic" evidence="5">
    <location>
        <begin position="125"/>
        <end position="460"/>
    </location>
</feature>
<name>A0ABX8Q9P6_PSECO</name>
<gene>
    <name evidence="6" type="ORF">KSS97_21720</name>
</gene>
<comment type="similarity">
    <text evidence="4">Belongs to the glutamine synthetase family.</text>
</comment>
<dbReference type="PROSITE" id="PS00181">
    <property type="entry name" value="GLNA_ATP"/>
    <property type="match status" value="1"/>
</dbReference>
<keyword evidence="3" id="KW-0460">Magnesium</keyword>
<evidence type="ECO:0000313" key="7">
    <source>
        <dbReference type="Proteomes" id="UP000824066"/>
    </source>
</evidence>
<organism evidence="6 7">
    <name type="scientific">Pseudomonas canavaninivorans</name>
    <dbReference type="NCBI Taxonomy" id="2842348"/>
    <lineage>
        <taxon>Bacteria</taxon>
        <taxon>Pseudomonadati</taxon>
        <taxon>Pseudomonadota</taxon>
        <taxon>Gammaproteobacteria</taxon>
        <taxon>Pseudomonadales</taxon>
        <taxon>Pseudomonadaceae</taxon>
        <taxon>Pseudomonas</taxon>
    </lineage>
</organism>
<sequence>MSLAKNAFAPVQHARAFLDQNPDVELFELFILDNNGAPRGKLLHRDELLAVYENGRPLPSTMLGLTLNGDDVENSGLVWDVGDIDCRAYPLNGSLQRMPWRLIPTAAVQVGMHPEEGMPAAVADPRLLLSRVIDALQADGYYPVMAAELEFYLLDAQRDSQGRPQPARDADGGRPRATQVYGLRELEQIEPFLADLYAACKLQGIPARTAISEYAPGQVEITLEHRTDALQAMDEAVRYKRLVKGVAHKHGMAACFMAKPFEHLAGSGMHMHVSLADRDGHNLFSSEAADGTLLLRHAVGGMLDTLLDSLLLLCPNANSYRRFQSNSYAPLAPTWGVDNRTVSLRVPGGPAFSRHIEHRVCGADANPYLAAAAILAGIHRGIRQQRDPGAPVQGNGYAQATELLPTDWLTALNALEASPWAREAFGSEFLGVYLAVKRAEYRQFMGEVGEQDWRWYLNQA</sequence>
<dbReference type="RefSeq" id="WP_217860120.1">
    <property type="nucleotide sequence ID" value="NZ_CP077080.1"/>
</dbReference>
<accession>A0ABX8Q9P6</accession>
<evidence type="ECO:0000313" key="6">
    <source>
        <dbReference type="EMBL" id="QXI52128.1"/>
    </source>
</evidence>
<protein>
    <submittedName>
        <fullName evidence="6">Glutamine synthetase family protein</fullName>
    </submittedName>
</protein>
<dbReference type="PANTHER" id="PTHR43785">
    <property type="entry name" value="GAMMA-GLUTAMYLPUTRESCINE SYNTHETASE"/>
    <property type="match status" value="1"/>
</dbReference>
<dbReference type="EMBL" id="CP077080">
    <property type="protein sequence ID" value="QXI52128.1"/>
    <property type="molecule type" value="Genomic_DNA"/>
</dbReference>
<keyword evidence="7" id="KW-1185">Reference proteome</keyword>
<comment type="cofactor">
    <cofactor evidence="1">
        <name>Mg(2+)</name>
        <dbReference type="ChEBI" id="CHEBI:18420"/>
    </cofactor>
</comment>
<dbReference type="PANTHER" id="PTHR43785:SF12">
    <property type="entry name" value="TYPE-1 GLUTAMINE SYNTHETASE 2"/>
    <property type="match status" value="1"/>
</dbReference>
<proteinExistence type="inferred from homology"/>
<reference evidence="6 7" key="1">
    <citation type="journal article" date="2021" name="Microorganisms">
        <title>The Ever-Expanding Pseudomonas Genus: Description of 43 New Species and Partition of the Pseudomonas putida Group.</title>
        <authorList>
            <person name="Girard L."/>
            <person name="Lood C."/>
            <person name="Hofte M."/>
            <person name="Vandamme P."/>
            <person name="Rokni-Zadeh H."/>
            <person name="van Noort V."/>
            <person name="Lavigne R."/>
            <person name="De Mot R."/>
        </authorList>
    </citation>
    <scope>NUCLEOTIDE SEQUENCE [LARGE SCALE GENOMIC DNA]</scope>
    <source>
        <strain evidence="6 7">SWRI17</strain>
    </source>
</reference>
<dbReference type="Pfam" id="PF00120">
    <property type="entry name" value="Gln-synt_C"/>
    <property type="match status" value="1"/>
</dbReference>
<dbReference type="Proteomes" id="UP000824066">
    <property type="component" value="Chromosome"/>
</dbReference>
<keyword evidence="2" id="KW-0436">Ligase</keyword>
<dbReference type="InterPro" id="IPR008146">
    <property type="entry name" value="Gln_synth_cat_dom"/>
</dbReference>